<dbReference type="Proteomes" id="UP001500325">
    <property type="component" value="Unassembled WGS sequence"/>
</dbReference>
<name>A0ABP8X827_9PSEU</name>
<reference evidence="3" key="1">
    <citation type="journal article" date="2019" name="Int. J. Syst. Evol. Microbiol.">
        <title>The Global Catalogue of Microorganisms (GCM) 10K type strain sequencing project: providing services to taxonomists for standard genome sequencing and annotation.</title>
        <authorList>
            <consortium name="The Broad Institute Genomics Platform"/>
            <consortium name="The Broad Institute Genome Sequencing Center for Infectious Disease"/>
            <person name="Wu L."/>
            <person name="Ma J."/>
        </authorList>
    </citation>
    <scope>NUCLEOTIDE SEQUENCE [LARGE SCALE GENOMIC DNA]</scope>
    <source>
        <strain evidence="3">JCM 18055</strain>
    </source>
</reference>
<dbReference type="PANTHER" id="PTHR41294">
    <property type="entry name" value="CADMIUM-INDUCED PROTEIN CADI"/>
    <property type="match status" value="1"/>
</dbReference>
<dbReference type="PANTHER" id="PTHR41294:SF1">
    <property type="entry name" value="CADMIUM-INDUCED PROTEIN CADI"/>
    <property type="match status" value="1"/>
</dbReference>
<organism evidence="2 3">
    <name type="scientific">Pseudonocardia yuanmonensis</name>
    <dbReference type="NCBI Taxonomy" id="1095914"/>
    <lineage>
        <taxon>Bacteria</taxon>
        <taxon>Bacillati</taxon>
        <taxon>Actinomycetota</taxon>
        <taxon>Actinomycetes</taxon>
        <taxon>Pseudonocardiales</taxon>
        <taxon>Pseudonocardiaceae</taxon>
        <taxon>Pseudonocardia</taxon>
    </lineage>
</organism>
<keyword evidence="3" id="KW-1185">Reference proteome</keyword>
<evidence type="ECO:0000313" key="3">
    <source>
        <dbReference type="Proteomes" id="UP001500325"/>
    </source>
</evidence>
<sequence length="153" mass="16341">MASTRLQLALNVDDIDEATAFYTQLFGVDPHKRRDGYTNFVIAEPPLKLVLIEKPGAGGGLNHLGVEAQTSAQVDAALARFVEAGLQTRVAEQDVCCHAEQHKVFVTAPDVPLGFWEFYAVTDDNPVNPDGASTSVCELSCTGNADEQASCCG</sequence>
<dbReference type="SUPFAM" id="SSF54593">
    <property type="entry name" value="Glyoxalase/Bleomycin resistance protein/Dihydroxybiphenyl dioxygenase"/>
    <property type="match status" value="1"/>
</dbReference>
<evidence type="ECO:0000313" key="2">
    <source>
        <dbReference type="EMBL" id="GAA4702368.1"/>
    </source>
</evidence>
<dbReference type="InterPro" id="IPR029068">
    <property type="entry name" value="Glyas_Bleomycin-R_OHBP_Dase"/>
</dbReference>
<dbReference type="InterPro" id="IPR049789">
    <property type="entry name" value="ArsI/CadI-like"/>
</dbReference>
<feature type="domain" description="VOC" evidence="1">
    <location>
        <begin position="4"/>
        <end position="123"/>
    </location>
</feature>
<dbReference type="NCBIfam" id="NF041414">
    <property type="entry name" value="ArsI_CadI_VOC"/>
    <property type="match status" value="1"/>
</dbReference>
<dbReference type="InterPro" id="IPR037523">
    <property type="entry name" value="VOC_core"/>
</dbReference>
<proteinExistence type="predicted"/>
<dbReference type="Pfam" id="PF00903">
    <property type="entry name" value="Glyoxalase"/>
    <property type="match status" value="1"/>
</dbReference>
<dbReference type="RefSeq" id="WP_345382892.1">
    <property type="nucleotide sequence ID" value="NZ_BAABIC010000017.1"/>
</dbReference>
<protein>
    <submittedName>
        <fullName evidence="2">ArsI/CadI family heavy metal resistance metalloenzyme</fullName>
    </submittedName>
</protein>
<dbReference type="Gene3D" id="3.10.180.10">
    <property type="entry name" value="2,3-Dihydroxybiphenyl 1,2-Dioxygenase, domain 1"/>
    <property type="match status" value="1"/>
</dbReference>
<dbReference type="PROSITE" id="PS51819">
    <property type="entry name" value="VOC"/>
    <property type="match status" value="1"/>
</dbReference>
<dbReference type="InterPro" id="IPR052393">
    <property type="entry name" value="Cadmium-induced_rsp"/>
</dbReference>
<comment type="caution">
    <text evidence="2">The sequence shown here is derived from an EMBL/GenBank/DDBJ whole genome shotgun (WGS) entry which is preliminary data.</text>
</comment>
<dbReference type="InterPro" id="IPR004360">
    <property type="entry name" value="Glyas_Fos-R_dOase_dom"/>
</dbReference>
<accession>A0ABP8X827</accession>
<gene>
    <name evidence="2" type="ORF">GCM10023215_47000</name>
</gene>
<dbReference type="EMBL" id="BAABIC010000017">
    <property type="protein sequence ID" value="GAA4702368.1"/>
    <property type="molecule type" value="Genomic_DNA"/>
</dbReference>
<evidence type="ECO:0000259" key="1">
    <source>
        <dbReference type="PROSITE" id="PS51819"/>
    </source>
</evidence>